<feature type="transmembrane region" description="Helical" evidence="1">
    <location>
        <begin position="41"/>
        <end position="66"/>
    </location>
</feature>
<name>J9VLX9_CRYN9</name>
<dbReference type="GeneID" id="23888503"/>
<dbReference type="AlphaFoldDB" id="J9VLX9"/>
<protein>
    <submittedName>
        <fullName evidence="2">Uncharacterized protein</fullName>
    </submittedName>
</protein>
<feature type="transmembrane region" description="Helical" evidence="1">
    <location>
        <begin position="287"/>
        <end position="304"/>
    </location>
</feature>
<keyword evidence="1" id="KW-0812">Transmembrane</keyword>
<evidence type="ECO:0000313" key="3">
    <source>
        <dbReference type="Proteomes" id="UP000010091"/>
    </source>
</evidence>
<dbReference type="RefSeq" id="XP_012048524.1">
    <property type="nucleotide sequence ID" value="XM_012193134.1"/>
</dbReference>
<dbReference type="VEuPathDB" id="FungiDB:CNAG_05161"/>
<keyword evidence="3" id="KW-1185">Reference proteome</keyword>
<feature type="transmembrane region" description="Helical" evidence="1">
    <location>
        <begin position="333"/>
        <end position="356"/>
    </location>
</feature>
<feature type="transmembrane region" description="Helical" evidence="1">
    <location>
        <begin position="206"/>
        <end position="231"/>
    </location>
</feature>
<proteinExistence type="predicted"/>
<dbReference type="EMBL" id="CP003823">
    <property type="protein sequence ID" value="AFR94426.2"/>
    <property type="molecule type" value="Genomic_DNA"/>
</dbReference>
<dbReference type="OrthoDB" id="2575000at2759"/>
<dbReference type="KEGG" id="cng:CNAG_05161"/>
<gene>
    <name evidence="2" type="ORF">CNAG_05161</name>
</gene>
<keyword evidence="1" id="KW-1133">Transmembrane helix</keyword>
<keyword evidence="1" id="KW-0472">Membrane</keyword>
<organism evidence="2 3">
    <name type="scientific">Cryptococcus neoformans (strain H99 / ATCC 208821 / CBS 10515 / FGSC 9487)</name>
    <name type="common">Cryptococcus neoformans var. grubii serotype A</name>
    <dbReference type="NCBI Taxonomy" id="235443"/>
    <lineage>
        <taxon>Eukaryota</taxon>
        <taxon>Fungi</taxon>
        <taxon>Dikarya</taxon>
        <taxon>Basidiomycota</taxon>
        <taxon>Agaricomycotina</taxon>
        <taxon>Tremellomycetes</taxon>
        <taxon>Tremellales</taxon>
        <taxon>Cryptococcaceae</taxon>
        <taxon>Cryptococcus</taxon>
        <taxon>Cryptococcus neoformans species complex</taxon>
    </lineage>
</organism>
<reference evidence="2 3" key="1">
    <citation type="journal article" date="2014" name="PLoS Genet.">
        <title>Analysis of the genome and transcriptome of Cryptococcus neoformans var. grubii reveals complex RNA expression and microevolution leading to virulence attenuation.</title>
        <authorList>
            <person name="Janbon G."/>
            <person name="Ormerod K.L."/>
            <person name="Paulet D."/>
            <person name="Byrnes E.J.III."/>
            <person name="Yadav V."/>
            <person name="Chatterjee G."/>
            <person name="Mullapudi N."/>
            <person name="Hon C.C."/>
            <person name="Billmyre R.B."/>
            <person name="Brunel F."/>
            <person name="Bahn Y.S."/>
            <person name="Chen W."/>
            <person name="Chen Y."/>
            <person name="Chow E.W."/>
            <person name="Coppee J.Y."/>
            <person name="Floyd-Averette A."/>
            <person name="Gaillardin C."/>
            <person name="Gerik K.J."/>
            <person name="Goldberg J."/>
            <person name="Gonzalez-Hilarion S."/>
            <person name="Gujja S."/>
            <person name="Hamlin J.L."/>
            <person name="Hsueh Y.P."/>
            <person name="Ianiri G."/>
            <person name="Jones S."/>
            <person name="Kodira C.D."/>
            <person name="Kozubowski L."/>
            <person name="Lam W."/>
            <person name="Marra M."/>
            <person name="Mesner L.D."/>
            <person name="Mieczkowski P.A."/>
            <person name="Moyrand F."/>
            <person name="Nielsen K."/>
            <person name="Proux C."/>
            <person name="Rossignol T."/>
            <person name="Schein J.E."/>
            <person name="Sun S."/>
            <person name="Wollschlaeger C."/>
            <person name="Wood I.A."/>
            <person name="Zeng Q."/>
            <person name="Neuveglise C."/>
            <person name="Newlon C.S."/>
            <person name="Perfect J.R."/>
            <person name="Lodge J.K."/>
            <person name="Idnurm A."/>
            <person name="Stajich J.E."/>
            <person name="Kronstad J.W."/>
            <person name="Sanyal K."/>
            <person name="Heitman J."/>
            <person name="Fraser J.A."/>
            <person name="Cuomo C.A."/>
            <person name="Dietrich F.S."/>
        </authorList>
    </citation>
    <scope>NUCLEOTIDE SEQUENCE [LARGE SCALE GENOMIC DNA]</scope>
    <source>
        <strain evidence="3">H99 / ATCC 208821 / CBS 10515 / FGSC 9487</strain>
    </source>
</reference>
<dbReference type="Proteomes" id="UP000010091">
    <property type="component" value="Chromosome 4"/>
</dbReference>
<accession>J9VLX9</accession>
<evidence type="ECO:0000313" key="2">
    <source>
        <dbReference type="EMBL" id="AFR94426.2"/>
    </source>
</evidence>
<sequence length="371" mass="40207">MRVASLSFMLPFNPALPQLHRTVDQQDGLLEQKKASLPRVIILLTKCLPPILLVFAFILTLISLLLPTMTHHEATFFSIRPIGHARKVTAGILPVSSTSPSLSVLSMSPLAAIGGIKQELEEMSTENDIVNAAKTIVQSGNVTLEEWLGIDGPSIFVGALRICSRMKANESIMCTSSGEAAYHAAFLPLSLGMALTALPPSPFSPILLSLSGIFTLISALIFIASLISWHLPLLALLRRKFRLGVAPHRPDYPRGTVSVRPLVHEDRADDKEKSVARVKRGNGPHPAFFCTGLSALGVAGGAMVELRDVSKAWGQWDDIQAWEVGLEFRLGTLIYLLPLISVCLSLVLIIGSLPWVSSVAQSKHYMNFGPV</sequence>
<dbReference type="HOGENOM" id="CLU_746000_0_0_1"/>
<evidence type="ECO:0000256" key="1">
    <source>
        <dbReference type="SAM" id="Phobius"/>
    </source>
</evidence>